<evidence type="ECO:0000313" key="1">
    <source>
        <dbReference type="EMBL" id="DAD66470.1"/>
    </source>
</evidence>
<organism evidence="1">
    <name type="scientific">Myoviridae sp. ctPuP5</name>
    <dbReference type="NCBI Taxonomy" id="2823543"/>
    <lineage>
        <taxon>Viruses</taxon>
        <taxon>Duplodnaviria</taxon>
        <taxon>Heunggongvirae</taxon>
        <taxon>Uroviricota</taxon>
        <taxon>Caudoviricetes</taxon>
    </lineage>
</organism>
<dbReference type="InterPro" id="IPR005082">
    <property type="entry name" value="Peptidase_U9_T4_prohead"/>
</dbReference>
<dbReference type="Pfam" id="PF03420">
    <property type="entry name" value="Peptidase_S77"/>
    <property type="match status" value="1"/>
</dbReference>
<name>A0A8S5L996_9CAUD</name>
<keyword evidence="1" id="KW-0378">Hydrolase</keyword>
<reference evidence="1" key="1">
    <citation type="journal article" date="2021" name="Proc. Natl. Acad. Sci. U.S.A.">
        <title>A Catalog of Tens of Thousands of Viruses from Human Metagenomes Reveals Hidden Associations with Chronic Diseases.</title>
        <authorList>
            <person name="Tisza M.J."/>
            <person name="Buck C.B."/>
        </authorList>
    </citation>
    <scope>NUCLEOTIDE SEQUENCE</scope>
    <source>
        <strain evidence="1">CtPuP5</strain>
    </source>
</reference>
<proteinExistence type="predicted"/>
<keyword evidence="1" id="KW-0645">Protease</keyword>
<dbReference type="GO" id="GO:0008233">
    <property type="term" value="F:peptidase activity"/>
    <property type="evidence" value="ECO:0007669"/>
    <property type="project" value="UniProtKB-KW"/>
</dbReference>
<accession>A0A8S5L996</accession>
<protein>
    <submittedName>
        <fullName evidence="1">Prohead core protein serine protease</fullName>
    </submittedName>
</protein>
<dbReference type="GO" id="GO:0006508">
    <property type="term" value="P:proteolysis"/>
    <property type="evidence" value="ECO:0007669"/>
    <property type="project" value="UniProtKB-KW"/>
</dbReference>
<dbReference type="EMBL" id="BK014662">
    <property type="protein sequence ID" value="DAD66470.1"/>
    <property type="molecule type" value="Genomic_DNA"/>
</dbReference>
<sequence>MNNKIELIEIKRNQTGSGILIENDGYISASMESNKKLFESLREGFEDKNEWKVPNPFIVSAVFQKYGIKNANGRIYPEQVLKRQVDEYLSKIRDNSSFGELNHPSSSSIDGGRISHIIRELHWEGHTLVGKIELHLSPGYIKFGVISTMGDMAANLLLSGYKIGVSSRGVGSVDQNRLGQYVVGDDFELVCWDIVTDPSTPGAWIAPDMADLKPYMENKTEKDISLLEKIDKISSLLL</sequence>